<dbReference type="PATRIC" id="fig|889378.3.peg.2499"/>
<keyword evidence="2" id="KW-0012">Acyltransferase</keyword>
<proteinExistence type="predicted"/>
<dbReference type="RefSeq" id="WP_014456535.1">
    <property type="nucleotide sequence ID" value="NC_017098.1"/>
</dbReference>
<dbReference type="EMBL" id="CP003282">
    <property type="protein sequence ID" value="AFG38553.1"/>
    <property type="molecule type" value="Genomic_DNA"/>
</dbReference>
<keyword evidence="1 4" id="KW-0808">Transferase</keyword>
<dbReference type="HOGENOM" id="CLU_110672_0_0_12"/>
<dbReference type="GO" id="GO:0016747">
    <property type="term" value="F:acyltransferase activity, transferring groups other than amino-acyl groups"/>
    <property type="evidence" value="ECO:0007669"/>
    <property type="project" value="InterPro"/>
</dbReference>
<dbReference type="Pfam" id="PF00583">
    <property type="entry name" value="Acetyltransf_1"/>
    <property type="match status" value="1"/>
</dbReference>
<reference evidence="5" key="1">
    <citation type="journal article" date="2013" name="Stand. Genomic Sci.">
        <title>Complete genome sequence of the halophilic bacterium Spirochaeta africana type strain (Z-7692(T)) from the alkaline Lake Magadi in the East African Rift.</title>
        <authorList>
            <person name="Liolos K."/>
            <person name="Abt B."/>
            <person name="Scheuner C."/>
            <person name="Teshima H."/>
            <person name="Held B."/>
            <person name="Lapidus A."/>
            <person name="Nolan M."/>
            <person name="Lucas S."/>
            <person name="Deshpande S."/>
            <person name="Cheng J.F."/>
            <person name="Tapia R."/>
            <person name="Goodwin L.A."/>
            <person name="Pitluck S."/>
            <person name="Pagani I."/>
            <person name="Ivanova N."/>
            <person name="Mavromatis K."/>
            <person name="Mikhailova N."/>
            <person name="Huntemann M."/>
            <person name="Pati A."/>
            <person name="Chen A."/>
            <person name="Palaniappan K."/>
            <person name="Land M."/>
            <person name="Rohde M."/>
            <person name="Tindall B.J."/>
            <person name="Detter J.C."/>
            <person name="Goker M."/>
            <person name="Bristow J."/>
            <person name="Eisen J.A."/>
            <person name="Markowitz V."/>
            <person name="Hugenholtz P."/>
            <person name="Woyke T."/>
            <person name="Klenk H.P."/>
            <person name="Kyrpides N.C."/>
        </authorList>
    </citation>
    <scope>NUCLEOTIDE SEQUENCE</scope>
    <source>
        <strain evidence="5">ATCC 700263 / DSM 8902 / Z-7692</strain>
    </source>
</reference>
<dbReference type="Proteomes" id="UP000007383">
    <property type="component" value="Chromosome"/>
</dbReference>
<name>H9UM10_SPIAZ</name>
<dbReference type="AlphaFoldDB" id="H9UM10"/>
<dbReference type="STRING" id="889378.Spiaf_2523"/>
<sequence length="160" mass="18274">MEDTTIDIRPAGIDDLAAVFHLGERLFTSQQYSNLYRTWDQYEVTGQFNLEPDNFLIAEQNEQVVGFAIGSVIEKARSAWTYGHLVWLGIDPDVSRQGIATRLFDRFVEIMQDQGVRMLLVDTQANNEPALAFFREKGFGNPVEHVYLTLNLDSIRTSKE</sequence>
<evidence type="ECO:0000313" key="5">
    <source>
        <dbReference type="Proteomes" id="UP000007383"/>
    </source>
</evidence>
<gene>
    <name evidence="4" type="ordered locus">Spiaf_2523</name>
</gene>
<evidence type="ECO:0000259" key="3">
    <source>
        <dbReference type="PROSITE" id="PS51186"/>
    </source>
</evidence>
<dbReference type="eggNOG" id="COG0456">
    <property type="taxonomic scope" value="Bacteria"/>
</dbReference>
<dbReference type="OrthoDB" id="9790865at2"/>
<dbReference type="PANTHER" id="PTHR43877:SF2">
    <property type="entry name" value="AMINOALKYLPHOSPHONATE N-ACETYLTRANSFERASE-RELATED"/>
    <property type="match status" value="1"/>
</dbReference>
<evidence type="ECO:0000256" key="1">
    <source>
        <dbReference type="ARBA" id="ARBA00022679"/>
    </source>
</evidence>
<organism evidence="4 5">
    <name type="scientific">Spirochaeta africana (strain ATCC 700263 / DSM 8902 / Z-7692)</name>
    <dbReference type="NCBI Taxonomy" id="889378"/>
    <lineage>
        <taxon>Bacteria</taxon>
        <taxon>Pseudomonadati</taxon>
        <taxon>Spirochaetota</taxon>
        <taxon>Spirochaetia</taxon>
        <taxon>Spirochaetales</taxon>
        <taxon>Spirochaetaceae</taxon>
        <taxon>Spirochaeta</taxon>
    </lineage>
</organism>
<protein>
    <submittedName>
        <fullName evidence="4">Acetyltransferase</fullName>
    </submittedName>
</protein>
<evidence type="ECO:0000256" key="2">
    <source>
        <dbReference type="ARBA" id="ARBA00023315"/>
    </source>
</evidence>
<dbReference type="PANTHER" id="PTHR43877">
    <property type="entry name" value="AMINOALKYLPHOSPHONATE N-ACETYLTRANSFERASE-RELATED-RELATED"/>
    <property type="match status" value="1"/>
</dbReference>
<accession>H9UM10</accession>
<dbReference type="InterPro" id="IPR000182">
    <property type="entry name" value="GNAT_dom"/>
</dbReference>
<dbReference type="CDD" id="cd04301">
    <property type="entry name" value="NAT_SF"/>
    <property type="match status" value="1"/>
</dbReference>
<dbReference type="PROSITE" id="PS51186">
    <property type="entry name" value="GNAT"/>
    <property type="match status" value="1"/>
</dbReference>
<dbReference type="KEGG" id="sfc:Spiaf_2523"/>
<evidence type="ECO:0000313" key="4">
    <source>
        <dbReference type="EMBL" id="AFG38553.1"/>
    </source>
</evidence>
<feature type="domain" description="N-acetyltransferase" evidence="3">
    <location>
        <begin position="6"/>
        <end position="160"/>
    </location>
</feature>
<dbReference type="InterPro" id="IPR050832">
    <property type="entry name" value="Bact_Acetyltransf"/>
</dbReference>
<dbReference type="Gene3D" id="3.40.630.30">
    <property type="match status" value="1"/>
</dbReference>
<dbReference type="SUPFAM" id="SSF55729">
    <property type="entry name" value="Acyl-CoA N-acyltransferases (Nat)"/>
    <property type="match status" value="1"/>
</dbReference>
<dbReference type="InterPro" id="IPR016181">
    <property type="entry name" value="Acyl_CoA_acyltransferase"/>
</dbReference>
<keyword evidence="5" id="KW-1185">Reference proteome</keyword>